<protein>
    <submittedName>
        <fullName evidence="1">Sodium/hydrogen exchanger 6-like protein</fullName>
    </submittedName>
</protein>
<proteinExistence type="predicted"/>
<dbReference type="AlphaFoldDB" id="A0A1R3G783"/>
<evidence type="ECO:0000313" key="2">
    <source>
        <dbReference type="Proteomes" id="UP000187203"/>
    </source>
</evidence>
<dbReference type="Proteomes" id="UP000187203">
    <property type="component" value="Unassembled WGS sequence"/>
</dbReference>
<evidence type="ECO:0000313" key="1">
    <source>
        <dbReference type="EMBL" id="OMO53880.1"/>
    </source>
</evidence>
<sequence length="113" mass="12632">MSLFIGLSKLLIEVTHFLIQRLILGIRQECLAVLSVVSFALSPVPFFENFHAIVLSSFVLYAWTVTKAGLEVYIADLASSKNQEFMLAPIKACHLGNNFRLLVSLWVMPMSCV</sequence>
<reference evidence="2" key="1">
    <citation type="submission" date="2013-09" db="EMBL/GenBank/DDBJ databases">
        <title>Corchorus olitorius genome sequencing.</title>
        <authorList>
            <person name="Alam M."/>
            <person name="Haque M.S."/>
            <person name="Islam M.S."/>
            <person name="Emdad E.M."/>
            <person name="Islam M.M."/>
            <person name="Ahmed B."/>
            <person name="Halim A."/>
            <person name="Hossen Q.M.M."/>
            <person name="Hossain M.Z."/>
            <person name="Ahmed R."/>
            <person name="Khan M.M."/>
            <person name="Islam R."/>
            <person name="Rashid M.M."/>
            <person name="Khan S.A."/>
            <person name="Rahman M.S."/>
            <person name="Alam M."/>
            <person name="Yahiya A.S."/>
            <person name="Khan M.S."/>
            <person name="Azam M.S."/>
            <person name="Haque T."/>
            <person name="Lashkar M.Z.H."/>
            <person name="Akhand A.I."/>
            <person name="Morshed G."/>
            <person name="Roy S."/>
            <person name="Uddin K.S."/>
            <person name="Rabeya T."/>
            <person name="Hossain A.S."/>
            <person name="Chowdhury A."/>
            <person name="Snigdha A.R."/>
            <person name="Mortoza M.S."/>
            <person name="Matin S.A."/>
            <person name="Hoque S.M.E."/>
            <person name="Islam M.K."/>
            <person name="Roy D.K."/>
            <person name="Haider R."/>
            <person name="Moosa M.M."/>
            <person name="Elias S.M."/>
            <person name="Hasan A.M."/>
            <person name="Jahan S."/>
            <person name="Shafiuddin M."/>
            <person name="Mahmood N."/>
            <person name="Shommy N.S."/>
        </authorList>
    </citation>
    <scope>NUCLEOTIDE SEQUENCE [LARGE SCALE GENOMIC DNA]</scope>
    <source>
        <strain evidence="2">cv. O-4</strain>
    </source>
</reference>
<comment type="caution">
    <text evidence="1">The sequence shown here is derived from an EMBL/GenBank/DDBJ whole genome shotgun (WGS) entry which is preliminary data.</text>
</comment>
<name>A0A1R3G783_9ROSI</name>
<accession>A0A1R3G783</accession>
<dbReference type="EMBL" id="AWUE01023426">
    <property type="protein sequence ID" value="OMO53880.1"/>
    <property type="molecule type" value="Genomic_DNA"/>
</dbReference>
<gene>
    <name evidence="1" type="ORF">COLO4_36648</name>
</gene>
<organism evidence="1 2">
    <name type="scientific">Corchorus olitorius</name>
    <dbReference type="NCBI Taxonomy" id="93759"/>
    <lineage>
        <taxon>Eukaryota</taxon>
        <taxon>Viridiplantae</taxon>
        <taxon>Streptophyta</taxon>
        <taxon>Embryophyta</taxon>
        <taxon>Tracheophyta</taxon>
        <taxon>Spermatophyta</taxon>
        <taxon>Magnoliopsida</taxon>
        <taxon>eudicotyledons</taxon>
        <taxon>Gunneridae</taxon>
        <taxon>Pentapetalae</taxon>
        <taxon>rosids</taxon>
        <taxon>malvids</taxon>
        <taxon>Malvales</taxon>
        <taxon>Malvaceae</taxon>
        <taxon>Grewioideae</taxon>
        <taxon>Apeibeae</taxon>
        <taxon>Corchorus</taxon>
    </lineage>
</organism>
<keyword evidence="2" id="KW-1185">Reference proteome</keyword>